<sequence>MFDLPVIISVFILIAYLALIVAFVRGWAKTPFFDAEFTSIQHQSEREKPSVVVCCRNEAHHLPALIEALRSQHCQSFELIWVNDHSTDQTQQVLEDSLIYFTDAQIIQSPLPGKKHAQRAGILAAKGEFIITTDADCVPSSTWIETMVNFQSQQQADLIIAPVKFYRGKSLFTQIQQLEFATLVGSGMGAAGSGMSIFCNAANMGFTKQAWIDSADDLHEEEISGDDVFLLHSIKQRKGKVAVLKSMQAMVITGYQKTLKSFFRQRVRWTSKSPKYKDVDTIVIGLIVAAINLLMPVLAVSAVFYLQLWLLLGVVFLLKLLIDVLFLMIIRPFFQLRIRALHVLLLSLFYPVYVVGVGVFSIFQNRRKW</sequence>
<dbReference type="Pfam" id="PF00535">
    <property type="entry name" value="Glycos_transf_2"/>
    <property type="match status" value="1"/>
</dbReference>
<evidence type="ECO:0000256" key="1">
    <source>
        <dbReference type="ARBA" id="ARBA00022676"/>
    </source>
</evidence>
<feature type="domain" description="Glycosyltransferase 2-like" evidence="4">
    <location>
        <begin position="50"/>
        <end position="178"/>
    </location>
</feature>
<evidence type="ECO:0000259" key="4">
    <source>
        <dbReference type="Pfam" id="PF00535"/>
    </source>
</evidence>
<evidence type="ECO:0000256" key="3">
    <source>
        <dbReference type="SAM" id="Phobius"/>
    </source>
</evidence>
<dbReference type="InterPro" id="IPR001173">
    <property type="entry name" value="Glyco_trans_2-like"/>
</dbReference>
<dbReference type="InterPro" id="IPR029044">
    <property type="entry name" value="Nucleotide-diphossugar_trans"/>
</dbReference>
<accession>A0A644VC47</accession>
<evidence type="ECO:0000313" key="5">
    <source>
        <dbReference type="EMBL" id="MPL88924.1"/>
    </source>
</evidence>
<dbReference type="AlphaFoldDB" id="A0A644VC47"/>
<feature type="transmembrane region" description="Helical" evidence="3">
    <location>
        <begin position="308"/>
        <end position="329"/>
    </location>
</feature>
<evidence type="ECO:0000256" key="2">
    <source>
        <dbReference type="ARBA" id="ARBA00022679"/>
    </source>
</evidence>
<feature type="transmembrane region" description="Helical" evidence="3">
    <location>
        <begin position="341"/>
        <end position="363"/>
    </location>
</feature>
<gene>
    <name evidence="5" type="ORF">SDC9_34953</name>
</gene>
<keyword evidence="3" id="KW-0812">Transmembrane</keyword>
<organism evidence="5">
    <name type="scientific">bioreactor metagenome</name>
    <dbReference type="NCBI Taxonomy" id="1076179"/>
    <lineage>
        <taxon>unclassified sequences</taxon>
        <taxon>metagenomes</taxon>
        <taxon>ecological metagenomes</taxon>
    </lineage>
</organism>
<keyword evidence="1" id="KW-0328">Glycosyltransferase</keyword>
<dbReference type="PANTHER" id="PTHR43630:SF1">
    <property type="entry name" value="POLY-BETA-1,6-N-ACETYL-D-GLUCOSAMINE SYNTHASE"/>
    <property type="match status" value="1"/>
</dbReference>
<dbReference type="GO" id="GO:0016757">
    <property type="term" value="F:glycosyltransferase activity"/>
    <property type="evidence" value="ECO:0007669"/>
    <property type="project" value="UniProtKB-KW"/>
</dbReference>
<keyword evidence="3" id="KW-0472">Membrane</keyword>
<dbReference type="SUPFAM" id="SSF53448">
    <property type="entry name" value="Nucleotide-diphospho-sugar transferases"/>
    <property type="match status" value="1"/>
</dbReference>
<dbReference type="PANTHER" id="PTHR43630">
    <property type="entry name" value="POLY-BETA-1,6-N-ACETYL-D-GLUCOSAMINE SYNTHASE"/>
    <property type="match status" value="1"/>
</dbReference>
<comment type="caution">
    <text evidence="5">The sequence shown here is derived from an EMBL/GenBank/DDBJ whole genome shotgun (WGS) entry which is preliminary data.</text>
</comment>
<keyword evidence="3" id="KW-1133">Transmembrane helix</keyword>
<reference evidence="5" key="1">
    <citation type="submission" date="2019-08" db="EMBL/GenBank/DDBJ databases">
        <authorList>
            <person name="Kucharzyk K."/>
            <person name="Murdoch R.W."/>
            <person name="Higgins S."/>
            <person name="Loffler F."/>
        </authorList>
    </citation>
    <scope>NUCLEOTIDE SEQUENCE</scope>
</reference>
<feature type="transmembrane region" description="Helical" evidence="3">
    <location>
        <begin position="6"/>
        <end position="24"/>
    </location>
</feature>
<keyword evidence="2" id="KW-0808">Transferase</keyword>
<dbReference type="Gene3D" id="3.90.550.10">
    <property type="entry name" value="Spore Coat Polysaccharide Biosynthesis Protein SpsA, Chain A"/>
    <property type="match status" value="1"/>
</dbReference>
<name>A0A644VC47_9ZZZZ</name>
<feature type="transmembrane region" description="Helical" evidence="3">
    <location>
        <begin position="282"/>
        <end position="302"/>
    </location>
</feature>
<proteinExistence type="predicted"/>
<protein>
    <recommendedName>
        <fullName evidence="4">Glycosyltransferase 2-like domain-containing protein</fullName>
    </recommendedName>
</protein>
<dbReference type="EMBL" id="VSSQ01000268">
    <property type="protein sequence ID" value="MPL88924.1"/>
    <property type="molecule type" value="Genomic_DNA"/>
</dbReference>